<name>A0ABS8RH48_DATST</name>
<accession>A0ABS8RH48</accession>
<dbReference type="EMBL" id="JACEIK010000004">
    <property type="protein sequence ID" value="MCD7446038.1"/>
    <property type="molecule type" value="Genomic_DNA"/>
</dbReference>
<comment type="caution">
    <text evidence="1">The sequence shown here is derived from an EMBL/GenBank/DDBJ whole genome shotgun (WGS) entry which is preliminary data.</text>
</comment>
<sequence length="75" mass="8258">MKQVWQPQKTTGIVVDEATKPQQSHKAEIGIPEILPSIPTAESRMALLDYKLMQNELEITIPPIIRGSTSSGCPD</sequence>
<dbReference type="Proteomes" id="UP000823775">
    <property type="component" value="Unassembled WGS sequence"/>
</dbReference>
<reference evidence="1 2" key="1">
    <citation type="journal article" date="2021" name="BMC Genomics">
        <title>Datura genome reveals duplications of psychoactive alkaloid biosynthetic genes and high mutation rate following tissue culture.</title>
        <authorList>
            <person name="Rajewski A."/>
            <person name="Carter-House D."/>
            <person name="Stajich J."/>
            <person name="Litt A."/>
        </authorList>
    </citation>
    <scope>NUCLEOTIDE SEQUENCE [LARGE SCALE GENOMIC DNA]</scope>
    <source>
        <strain evidence="1">AR-01</strain>
    </source>
</reference>
<protein>
    <submittedName>
        <fullName evidence="1">Uncharacterized protein</fullName>
    </submittedName>
</protein>
<gene>
    <name evidence="1" type="ORF">HAX54_031521</name>
</gene>
<evidence type="ECO:0000313" key="1">
    <source>
        <dbReference type="EMBL" id="MCD7446038.1"/>
    </source>
</evidence>
<evidence type="ECO:0000313" key="2">
    <source>
        <dbReference type="Proteomes" id="UP000823775"/>
    </source>
</evidence>
<proteinExistence type="predicted"/>
<organism evidence="1 2">
    <name type="scientific">Datura stramonium</name>
    <name type="common">Jimsonweed</name>
    <name type="synonym">Common thornapple</name>
    <dbReference type="NCBI Taxonomy" id="4076"/>
    <lineage>
        <taxon>Eukaryota</taxon>
        <taxon>Viridiplantae</taxon>
        <taxon>Streptophyta</taxon>
        <taxon>Embryophyta</taxon>
        <taxon>Tracheophyta</taxon>
        <taxon>Spermatophyta</taxon>
        <taxon>Magnoliopsida</taxon>
        <taxon>eudicotyledons</taxon>
        <taxon>Gunneridae</taxon>
        <taxon>Pentapetalae</taxon>
        <taxon>asterids</taxon>
        <taxon>lamiids</taxon>
        <taxon>Solanales</taxon>
        <taxon>Solanaceae</taxon>
        <taxon>Solanoideae</taxon>
        <taxon>Datureae</taxon>
        <taxon>Datura</taxon>
    </lineage>
</organism>
<keyword evidence="2" id="KW-1185">Reference proteome</keyword>